<sequence length="152" mass="17373">MSVDVSQVNSDRRDESHDKLHTLIETRTETLSLYNQIISMRPFNQEDGIPLLLEEFCEALVDYTASAHFQLYRFLDDGSERREAVNEIAKKVYPAISKVTDFIIQFNDKYDGEKDSLILTNLDNDLSVLGEVLADRITNEDQIIAAFRAAKV</sequence>
<evidence type="ECO:0008006" key="4">
    <source>
        <dbReference type="Google" id="ProtNLM"/>
    </source>
</evidence>
<proteinExistence type="predicted"/>
<dbReference type="InterPro" id="IPR038309">
    <property type="entry name" value="Rsd/AlgQ_sf"/>
</dbReference>
<dbReference type="Pfam" id="PF04353">
    <property type="entry name" value="Rsd_AlgQ"/>
    <property type="match status" value="1"/>
</dbReference>
<gene>
    <name evidence="3" type="ORF">MNBD_GAMMA22-1740</name>
</gene>
<reference evidence="3" key="1">
    <citation type="submission" date="2018-06" db="EMBL/GenBank/DDBJ databases">
        <authorList>
            <person name="Zhirakovskaya E."/>
        </authorList>
    </citation>
    <scope>NUCLEOTIDE SEQUENCE</scope>
</reference>
<dbReference type="InterPro" id="IPR007448">
    <property type="entry name" value="Sigma70_reg_Rsd_AlgQ"/>
</dbReference>
<dbReference type="EMBL" id="UOFS01000027">
    <property type="protein sequence ID" value="VAW96473.1"/>
    <property type="molecule type" value="Genomic_DNA"/>
</dbReference>
<name>A0A3B1A8X4_9ZZZZ</name>
<dbReference type="Gene3D" id="1.20.120.1370">
    <property type="entry name" value="Regulator of RNA polymerase sigma(70) subunit, domain 4"/>
    <property type="match status" value="1"/>
</dbReference>
<dbReference type="AlphaFoldDB" id="A0A3B1A8X4"/>
<keyword evidence="1" id="KW-0805">Transcription regulation</keyword>
<evidence type="ECO:0000256" key="2">
    <source>
        <dbReference type="ARBA" id="ARBA00023163"/>
    </source>
</evidence>
<evidence type="ECO:0000313" key="3">
    <source>
        <dbReference type="EMBL" id="VAW96473.1"/>
    </source>
</evidence>
<organism evidence="3">
    <name type="scientific">hydrothermal vent metagenome</name>
    <dbReference type="NCBI Taxonomy" id="652676"/>
    <lineage>
        <taxon>unclassified sequences</taxon>
        <taxon>metagenomes</taxon>
        <taxon>ecological metagenomes</taxon>
    </lineage>
</organism>
<evidence type="ECO:0000256" key="1">
    <source>
        <dbReference type="ARBA" id="ARBA00023015"/>
    </source>
</evidence>
<keyword evidence="2" id="KW-0804">Transcription</keyword>
<dbReference type="GO" id="GO:0006355">
    <property type="term" value="P:regulation of DNA-templated transcription"/>
    <property type="evidence" value="ECO:0007669"/>
    <property type="project" value="InterPro"/>
</dbReference>
<accession>A0A3B1A8X4</accession>
<protein>
    <recommendedName>
        <fullName evidence="4">Rsd/AlgQ family anti-sigma factor</fullName>
    </recommendedName>
</protein>